<evidence type="ECO:0000256" key="1">
    <source>
        <dbReference type="ARBA" id="ARBA00006217"/>
    </source>
</evidence>
<comment type="catalytic activity">
    <reaction evidence="7">
        <text>hydrogencarbonate + H(+) = CO2 + H2O</text>
        <dbReference type="Rhea" id="RHEA:10748"/>
        <dbReference type="ChEBI" id="CHEBI:15377"/>
        <dbReference type="ChEBI" id="CHEBI:15378"/>
        <dbReference type="ChEBI" id="CHEBI:16526"/>
        <dbReference type="ChEBI" id="CHEBI:17544"/>
        <dbReference type="EC" id="4.2.1.1"/>
    </reaction>
</comment>
<keyword evidence="3 9" id="KW-0479">Metal-binding</keyword>
<dbReference type="InterPro" id="IPR015892">
    <property type="entry name" value="Carbonic_anhydrase_CS"/>
</dbReference>
<reference evidence="10 11" key="1">
    <citation type="submission" date="2018-02" db="EMBL/GenBank/DDBJ databases">
        <title>novel marine gammaproteobacteria from coastal saline agro ecosystem.</title>
        <authorList>
            <person name="Krishnan R."/>
            <person name="Ramesh Kumar N."/>
        </authorList>
    </citation>
    <scope>NUCLEOTIDE SEQUENCE [LARGE SCALE GENOMIC DNA]</scope>
    <source>
        <strain evidence="10 11">228</strain>
    </source>
</reference>
<dbReference type="Gene3D" id="3.40.1050.10">
    <property type="entry name" value="Carbonic anhydrase"/>
    <property type="match status" value="1"/>
</dbReference>
<evidence type="ECO:0000313" key="11">
    <source>
        <dbReference type="Proteomes" id="UP000238196"/>
    </source>
</evidence>
<evidence type="ECO:0000256" key="6">
    <source>
        <dbReference type="ARBA" id="ARBA00039351"/>
    </source>
</evidence>
<dbReference type="SMART" id="SM00947">
    <property type="entry name" value="Pro_CA"/>
    <property type="match status" value="1"/>
</dbReference>
<protein>
    <recommendedName>
        <fullName evidence="6">Carbonic anhydrase 2</fullName>
        <ecNumber evidence="2">4.2.1.1</ecNumber>
    </recommendedName>
    <alternativeName>
        <fullName evidence="8">Carbonate dehydratase 2</fullName>
    </alternativeName>
</protein>
<dbReference type="Proteomes" id="UP000238196">
    <property type="component" value="Unassembled WGS sequence"/>
</dbReference>
<dbReference type="InterPro" id="IPR001765">
    <property type="entry name" value="Carbonic_anhydrase"/>
</dbReference>
<sequence length="217" mass="24604">MSSNLDHLFAKNADWAARMEEERPGFFKMLSYQQTPEYLWIGCSDSRVPANELMGLLPGEVFVHRNIANLVIHSDLNAISVIHFAVRVLKVKHIIVCGHYGCGGVKAAMENGDLGLIDNWLRHIKDTYYYNQQAIHALPVGERLNRLCEINVVEQVSHISHMKAVQNAWANGQELAIHGWIYGIEDGLLRNLNVTRDHLESVDNIYSLNPTAFTRED</sequence>
<name>A0A2S5KN46_9PROT</name>
<dbReference type="CDD" id="cd00883">
    <property type="entry name" value="beta_CA_cladeA"/>
    <property type="match status" value="1"/>
</dbReference>
<accession>A0A2S5KN46</accession>
<dbReference type="PANTHER" id="PTHR11002">
    <property type="entry name" value="CARBONIC ANHYDRASE"/>
    <property type="match status" value="1"/>
</dbReference>
<comment type="caution">
    <text evidence="10">The sequence shown here is derived from an EMBL/GenBank/DDBJ whole genome shotgun (WGS) entry which is preliminary data.</text>
</comment>
<dbReference type="EC" id="4.2.1.1" evidence="2"/>
<feature type="binding site" evidence="9">
    <location>
        <position position="102"/>
    </location>
    <ligand>
        <name>Zn(2+)</name>
        <dbReference type="ChEBI" id="CHEBI:29105"/>
    </ligand>
</feature>
<dbReference type="PROSITE" id="PS00704">
    <property type="entry name" value="PROK_CO2_ANHYDRASE_1"/>
    <property type="match status" value="1"/>
</dbReference>
<feature type="binding site" evidence="9">
    <location>
        <position position="45"/>
    </location>
    <ligand>
        <name>Zn(2+)</name>
        <dbReference type="ChEBI" id="CHEBI:29105"/>
    </ligand>
</feature>
<evidence type="ECO:0000313" key="10">
    <source>
        <dbReference type="EMBL" id="PPC75949.1"/>
    </source>
</evidence>
<feature type="binding site" evidence="9">
    <location>
        <position position="99"/>
    </location>
    <ligand>
        <name>Zn(2+)</name>
        <dbReference type="ChEBI" id="CHEBI:29105"/>
    </ligand>
</feature>
<dbReference type="SUPFAM" id="SSF53056">
    <property type="entry name" value="beta-carbonic anhydrase, cab"/>
    <property type="match status" value="1"/>
</dbReference>
<feature type="binding site" evidence="9">
    <location>
        <position position="43"/>
    </location>
    <ligand>
        <name>Zn(2+)</name>
        <dbReference type="ChEBI" id="CHEBI:29105"/>
    </ligand>
</feature>
<keyword evidence="5" id="KW-0456">Lyase</keyword>
<proteinExistence type="inferred from homology"/>
<dbReference type="Pfam" id="PF00484">
    <property type="entry name" value="Pro_CA"/>
    <property type="match status" value="1"/>
</dbReference>
<dbReference type="GO" id="GO:0008270">
    <property type="term" value="F:zinc ion binding"/>
    <property type="evidence" value="ECO:0007669"/>
    <property type="project" value="InterPro"/>
</dbReference>
<evidence type="ECO:0000256" key="8">
    <source>
        <dbReference type="ARBA" id="ARBA00082533"/>
    </source>
</evidence>
<dbReference type="OrthoDB" id="9797527at2"/>
<dbReference type="InterPro" id="IPR036874">
    <property type="entry name" value="Carbonic_anhydrase_sf"/>
</dbReference>
<evidence type="ECO:0000256" key="7">
    <source>
        <dbReference type="ARBA" id="ARBA00048348"/>
    </source>
</evidence>
<dbReference type="GO" id="GO:0004089">
    <property type="term" value="F:carbonate dehydratase activity"/>
    <property type="evidence" value="ECO:0007669"/>
    <property type="project" value="UniProtKB-EC"/>
</dbReference>
<keyword evidence="4 9" id="KW-0862">Zinc</keyword>
<comment type="cofactor">
    <cofactor evidence="9">
        <name>Zn(2+)</name>
        <dbReference type="ChEBI" id="CHEBI:29105"/>
    </cofactor>
    <text evidence="9">Binds 1 zinc ion per subunit.</text>
</comment>
<dbReference type="PANTHER" id="PTHR11002:SF76">
    <property type="entry name" value="CARBONIC ANHYDRASE"/>
    <property type="match status" value="1"/>
</dbReference>
<dbReference type="AlphaFoldDB" id="A0A2S5KN46"/>
<evidence type="ECO:0000256" key="2">
    <source>
        <dbReference type="ARBA" id="ARBA00012925"/>
    </source>
</evidence>
<organism evidence="10 11">
    <name type="scientific">Proteobacteria bacterium 228</name>
    <dbReference type="NCBI Taxonomy" id="2083153"/>
    <lineage>
        <taxon>Bacteria</taxon>
        <taxon>Pseudomonadati</taxon>
        <taxon>Pseudomonadota</taxon>
    </lineage>
</organism>
<evidence type="ECO:0000256" key="3">
    <source>
        <dbReference type="ARBA" id="ARBA00022723"/>
    </source>
</evidence>
<comment type="similarity">
    <text evidence="1">Belongs to the beta-class carbonic anhydrase family.</text>
</comment>
<evidence type="ECO:0000256" key="5">
    <source>
        <dbReference type="ARBA" id="ARBA00023239"/>
    </source>
</evidence>
<dbReference type="EMBL" id="PRLP01000058">
    <property type="protein sequence ID" value="PPC75949.1"/>
    <property type="molecule type" value="Genomic_DNA"/>
</dbReference>
<dbReference type="GO" id="GO:0015976">
    <property type="term" value="P:carbon utilization"/>
    <property type="evidence" value="ECO:0007669"/>
    <property type="project" value="InterPro"/>
</dbReference>
<dbReference type="FunFam" id="3.40.1050.10:FF:000001">
    <property type="entry name" value="Carbonic anhydrase"/>
    <property type="match status" value="1"/>
</dbReference>
<evidence type="ECO:0000256" key="9">
    <source>
        <dbReference type="PIRSR" id="PIRSR601765-1"/>
    </source>
</evidence>
<evidence type="ECO:0000256" key="4">
    <source>
        <dbReference type="ARBA" id="ARBA00022833"/>
    </source>
</evidence>
<gene>
    <name evidence="10" type="ORF">C4K68_17390</name>
</gene>
<dbReference type="NCBIfam" id="NF007756">
    <property type="entry name" value="PRK10437.1"/>
    <property type="match status" value="1"/>
</dbReference>